<comment type="caution">
    <text evidence="2">The sequence shown here is derived from an EMBL/GenBank/DDBJ whole genome shotgun (WGS) entry which is preliminary data.</text>
</comment>
<evidence type="ECO:0000313" key="2">
    <source>
        <dbReference type="EMBL" id="KAG7440807.1"/>
    </source>
</evidence>
<name>A0A9P7VHP8_9AGAR</name>
<keyword evidence="3" id="KW-1185">Reference proteome</keyword>
<sequence length="144" mass="15888">MTNLSEEQLRVWAAKAFHWTTSSESTSRRTCLVSIIEPDLAPTLTNVSTALLGSFLGTEPKRRPAPGTSTTVRLKLFLLHLRSSSTSKVSRANIAHEHMDLSPNRNGILKGLVTESNQRYSNKNFSDQSFQEMPPSVTGTLDVS</sequence>
<evidence type="ECO:0000313" key="3">
    <source>
        <dbReference type="Proteomes" id="UP000812287"/>
    </source>
</evidence>
<dbReference type="EMBL" id="MU250567">
    <property type="protein sequence ID" value="KAG7440807.1"/>
    <property type="molecule type" value="Genomic_DNA"/>
</dbReference>
<reference evidence="2" key="1">
    <citation type="submission" date="2020-11" db="EMBL/GenBank/DDBJ databases">
        <title>Adaptations for nitrogen fixation in a non-lichenized fungal sporocarp promotes dispersal by wood-feeding termites.</title>
        <authorList>
            <consortium name="DOE Joint Genome Institute"/>
            <person name="Koch R.A."/>
            <person name="Yoon G."/>
            <person name="Arayal U."/>
            <person name="Lail K."/>
            <person name="Amirebrahimi M."/>
            <person name="Labutti K."/>
            <person name="Lipzen A."/>
            <person name="Riley R."/>
            <person name="Barry K."/>
            <person name="Henrissat B."/>
            <person name="Grigoriev I.V."/>
            <person name="Herr J.R."/>
            <person name="Aime M.C."/>
        </authorList>
    </citation>
    <scope>NUCLEOTIDE SEQUENCE</scope>
    <source>
        <strain evidence="2">MCA 3950</strain>
    </source>
</reference>
<organism evidence="2 3">
    <name type="scientific">Guyanagaster necrorhizus</name>
    <dbReference type="NCBI Taxonomy" id="856835"/>
    <lineage>
        <taxon>Eukaryota</taxon>
        <taxon>Fungi</taxon>
        <taxon>Dikarya</taxon>
        <taxon>Basidiomycota</taxon>
        <taxon>Agaricomycotina</taxon>
        <taxon>Agaricomycetes</taxon>
        <taxon>Agaricomycetidae</taxon>
        <taxon>Agaricales</taxon>
        <taxon>Marasmiineae</taxon>
        <taxon>Physalacriaceae</taxon>
        <taxon>Guyanagaster</taxon>
    </lineage>
</organism>
<evidence type="ECO:0000256" key="1">
    <source>
        <dbReference type="SAM" id="MobiDB-lite"/>
    </source>
</evidence>
<gene>
    <name evidence="2" type="ORF">BT62DRAFT_1012404</name>
</gene>
<proteinExistence type="predicted"/>
<feature type="region of interest" description="Disordered" evidence="1">
    <location>
        <begin position="123"/>
        <end position="144"/>
    </location>
</feature>
<accession>A0A9P7VHP8</accession>
<dbReference type="Proteomes" id="UP000812287">
    <property type="component" value="Unassembled WGS sequence"/>
</dbReference>
<dbReference type="AlphaFoldDB" id="A0A9P7VHP8"/>
<dbReference type="RefSeq" id="XP_043034307.1">
    <property type="nucleotide sequence ID" value="XM_043177922.1"/>
</dbReference>
<dbReference type="GeneID" id="66100209"/>
<protein>
    <submittedName>
        <fullName evidence="2">Uncharacterized protein</fullName>
    </submittedName>
</protein>